<dbReference type="SMART" id="SM00915">
    <property type="entry name" value="Jacalin"/>
    <property type="match status" value="2"/>
</dbReference>
<keyword evidence="6" id="KW-1185">Reference proteome</keyword>
<dbReference type="Pfam" id="PF01419">
    <property type="entry name" value="Jacalin"/>
    <property type="match status" value="2"/>
</dbReference>
<comment type="similarity">
    <text evidence="1">Belongs to the jacalin lectin family.</text>
</comment>
<comment type="caution">
    <text evidence="5">The sequence shown here is derived from an EMBL/GenBank/DDBJ whole genome shotgun (WGS) entry which is preliminary data.</text>
</comment>
<protein>
    <recommendedName>
        <fullName evidence="4">Jacalin-type lectin domain-containing protein</fullName>
    </recommendedName>
</protein>
<dbReference type="OrthoDB" id="4325201at2759"/>
<dbReference type="AlphaFoldDB" id="A0A6D2JWC9"/>
<keyword evidence="2" id="KW-0430">Lectin</keyword>
<evidence type="ECO:0000256" key="3">
    <source>
        <dbReference type="ARBA" id="ARBA00022737"/>
    </source>
</evidence>
<organism evidence="5 6">
    <name type="scientific">Microthlaspi erraticum</name>
    <dbReference type="NCBI Taxonomy" id="1685480"/>
    <lineage>
        <taxon>Eukaryota</taxon>
        <taxon>Viridiplantae</taxon>
        <taxon>Streptophyta</taxon>
        <taxon>Embryophyta</taxon>
        <taxon>Tracheophyta</taxon>
        <taxon>Spermatophyta</taxon>
        <taxon>Magnoliopsida</taxon>
        <taxon>eudicotyledons</taxon>
        <taxon>Gunneridae</taxon>
        <taxon>Pentapetalae</taxon>
        <taxon>rosids</taxon>
        <taxon>malvids</taxon>
        <taxon>Brassicales</taxon>
        <taxon>Brassicaceae</taxon>
        <taxon>Coluteocarpeae</taxon>
        <taxon>Microthlaspi</taxon>
    </lineage>
</organism>
<dbReference type="PANTHER" id="PTHR47293">
    <property type="entry name" value="JACALIN-RELATED LECTIN 3"/>
    <property type="match status" value="1"/>
</dbReference>
<dbReference type="CDD" id="cd09612">
    <property type="entry name" value="Jacalin"/>
    <property type="match status" value="2"/>
</dbReference>
<dbReference type="Proteomes" id="UP000467841">
    <property type="component" value="Unassembled WGS sequence"/>
</dbReference>
<dbReference type="SUPFAM" id="SSF51101">
    <property type="entry name" value="Mannose-binding lectins"/>
    <property type="match status" value="2"/>
</dbReference>
<reference evidence="5" key="1">
    <citation type="submission" date="2020-01" db="EMBL/GenBank/DDBJ databases">
        <authorList>
            <person name="Mishra B."/>
        </authorList>
    </citation>
    <scope>NUCLEOTIDE SEQUENCE [LARGE SCALE GENOMIC DNA]</scope>
</reference>
<evidence type="ECO:0000256" key="2">
    <source>
        <dbReference type="ARBA" id="ARBA00022734"/>
    </source>
</evidence>
<dbReference type="PROSITE" id="PS51752">
    <property type="entry name" value="JACALIN_LECTIN"/>
    <property type="match status" value="2"/>
</dbReference>
<evidence type="ECO:0000313" key="5">
    <source>
        <dbReference type="EMBL" id="CAA7043629.1"/>
    </source>
</evidence>
<keyword evidence="3" id="KW-0677">Repeat</keyword>
<dbReference type="GO" id="GO:0030246">
    <property type="term" value="F:carbohydrate binding"/>
    <property type="evidence" value="ECO:0007669"/>
    <property type="project" value="UniProtKB-KW"/>
</dbReference>
<dbReference type="InterPro" id="IPR001229">
    <property type="entry name" value="Jacalin-like_lectin_dom"/>
</dbReference>
<evidence type="ECO:0000313" key="6">
    <source>
        <dbReference type="Proteomes" id="UP000467841"/>
    </source>
</evidence>
<dbReference type="InterPro" id="IPR033734">
    <property type="entry name" value="Jacalin-like_lectin_dom_plant"/>
</dbReference>
<name>A0A6D2JWC9_9BRAS</name>
<accession>A0A6D2JWC9</accession>
<dbReference type="Gene3D" id="2.100.10.30">
    <property type="entry name" value="Jacalin-like lectin domain"/>
    <property type="match status" value="2"/>
</dbReference>
<dbReference type="InterPro" id="IPR036404">
    <property type="entry name" value="Jacalin-like_lectin_dom_sf"/>
</dbReference>
<dbReference type="FunFam" id="2.100.10.30:FF:000001">
    <property type="entry name" value="Jacalin-related lectin 33"/>
    <property type="match status" value="1"/>
</dbReference>
<evidence type="ECO:0000256" key="1">
    <source>
        <dbReference type="ARBA" id="ARBA00006568"/>
    </source>
</evidence>
<feature type="domain" description="Jacalin-type lectin" evidence="4">
    <location>
        <begin position="135"/>
        <end position="281"/>
    </location>
</feature>
<dbReference type="PANTHER" id="PTHR47293:SF11">
    <property type="entry name" value="JACALIN-RELATED LECTIN 12-RELATED"/>
    <property type="match status" value="1"/>
</dbReference>
<evidence type="ECO:0000259" key="4">
    <source>
        <dbReference type="PROSITE" id="PS51752"/>
    </source>
</evidence>
<dbReference type="EMBL" id="CACVBM020001285">
    <property type="protein sequence ID" value="CAA7043629.1"/>
    <property type="molecule type" value="Genomic_DNA"/>
</dbReference>
<proteinExistence type="inferred from homology"/>
<sequence length="281" mass="31320">MSGMMELTSVKKIHVRYCFEGIQNIIFDYVNKHVRMQEGPDHGSTSHQGFDLEPFAINHLDKEYLLSVDGYYDETSGVIQTLQFKTNMKTSEVMGYEEKGTKFSLGCNRMMIIGFHGYAKDNLNSLGAYFTTLPLTKLEHKGKHSGKHWDDGSYQGIRKVSVHYDAYIRCIGFEYDNKGQVEAREHGSKVALIGQDAEFVLDHPDEYVTSIKGKFTKWASGETAITSLTFKTSKGRTSPTLGNVYGDNHVDFVLESKDAEKLEAHGGDVGTSWDNGGADGG</sequence>
<gene>
    <name evidence="5" type="ORF">MERR_LOCUS30864</name>
</gene>
<feature type="domain" description="Jacalin-type lectin" evidence="4">
    <location>
        <begin position="1"/>
        <end position="132"/>
    </location>
</feature>